<dbReference type="EMBL" id="VSSQ01126307">
    <property type="protein sequence ID" value="MPN56218.1"/>
    <property type="molecule type" value="Genomic_DNA"/>
</dbReference>
<protein>
    <submittedName>
        <fullName evidence="1">Uncharacterized protein</fullName>
    </submittedName>
</protein>
<proteinExistence type="predicted"/>
<name>A0A645IXT0_9ZZZZ</name>
<gene>
    <name evidence="1" type="ORF">SDC9_203904</name>
</gene>
<reference evidence="1" key="1">
    <citation type="submission" date="2019-08" db="EMBL/GenBank/DDBJ databases">
        <authorList>
            <person name="Kucharzyk K."/>
            <person name="Murdoch R.W."/>
            <person name="Higgins S."/>
            <person name="Loffler F."/>
        </authorList>
    </citation>
    <scope>NUCLEOTIDE SEQUENCE</scope>
</reference>
<dbReference type="AlphaFoldDB" id="A0A645IXT0"/>
<comment type="caution">
    <text evidence="1">The sequence shown here is derived from an EMBL/GenBank/DDBJ whole genome shotgun (WGS) entry which is preliminary data.</text>
</comment>
<evidence type="ECO:0000313" key="1">
    <source>
        <dbReference type="EMBL" id="MPN56218.1"/>
    </source>
</evidence>
<accession>A0A645IXT0</accession>
<organism evidence="1">
    <name type="scientific">bioreactor metagenome</name>
    <dbReference type="NCBI Taxonomy" id="1076179"/>
    <lineage>
        <taxon>unclassified sequences</taxon>
        <taxon>metagenomes</taxon>
        <taxon>ecological metagenomes</taxon>
    </lineage>
</organism>
<sequence length="138" mass="15176">MSLLDGHLADSLRGVDGRPAADGENGLRVEREVGLQPCCHRVDVGVGLHLVEDRELRVNQLISDAGHQRRVDHEAISDDEDPASGQFRQFCERVRPVAKSRAELKAMHRKDLHCATCTDAGIRSEPFPCRSGTPARSS</sequence>